<gene>
    <name evidence="1" type="ORF">LUCI_2800</name>
</gene>
<protein>
    <recommendedName>
        <fullName evidence="3">DUF2292 domain-containing protein</fullName>
    </recommendedName>
</protein>
<dbReference type="EMBL" id="UPPP01000076">
    <property type="protein sequence ID" value="VBB07536.1"/>
    <property type="molecule type" value="Genomic_DNA"/>
</dbReference>
<dbReference type="Proteomes" id="UP000277811">
    <property type="component" value="Unassembled WGS sequence"/>
</dbReference>
<dbReference type="Pfam" id="PF10055">
    <property type="entry name" value="DUF2292"/>
    <property type="match status" value="2"/>
</dbReference>
<organism evidence="1 2">
    <name type="scientific">Lucifera butyrica</name>
    <dbReference type="NCBI Taxonomy" id="1351585"/>
    <lineage>
        <taxon>Bacteria</taxon>
        <taxon>Bacillati</taxon>
        <taxon>Bacillota</taxon>
        <taxon>Negativicutes</taxon>
        <taxon>Veillonellales</taxon>
        <taxon>Veillonellaceae</taxon>
        <taxon>Lucifera</taxon>
    </lineage>
</organism>
<dbReference type="RefSeq" id="WP_207857677.1">
    <property type="nucleotide sequence ID" value="NZ_UPPP01000076.1"/>
</dbReference>
<sequence>MQSIAAVEPEVLSRIEQAANQISYGTITVIVQDSRVIQVEFNEKIRVADIKKIKKLTGQQRGIREKAMELVQDLQYGQIVIIIQEYRIVRVERTEKFKIGDLEGLYGDGI</sequence>
<proteinExistence type="predicted"/>
<reference evidence="1 2" key="1">
    <citation type="submission" date="2018-06" db="EMBL/GenBank/DDBJ databases">
        <authorList>
            <person name="Strepis N."/>
        </authorList>
    </citation>
    <scope>NUCLEOTIDE SEQUENCE [LARGE SCALE GENOMIC DNA]</scope>
    <source>
        <strain evidence="1">LUCI</strain>
    </source>
</reference>
<keyword evidence="2" id="KW-1185">Reference proteome</keyword>
<accession>A0A498R4C0</accession>
<evidence type="ECO:0000313" key="1">
    <source>
        <dbReference type="EMBL" id="VBB07536.1"/>
    </source>
</evidence>
<evidence type="ECO:0008006" key="3">
    <source>
        <dbReference type="Google" id="ProtNLM"/>
    </source>
</evidence>
<name>A0A498R4C0_9FIRM</name>
<evidence type="ECO:0000313" key="2">
    <source>
        <dbReference type="Proteomes" id="UP000277811"/>
    </source>
</evidence>
<dbReference type="InterPro" id="IPR018743">
    <property type="entry name" value="DUF2292"/>
</dbReference>
<dbReference type="AlphaFoldDB" id="A0A498R4C0"/>